<evidence type="ECO:0000313" key="3">
    <source>
        <dbReference type="Proteomes" id="UP001142393"/>
    </source>
</evidence>
<dbReference type="Proteomes" id="UP001142393">
    <property type="component" value="Unassembled WGS sequence"/>
</dbReference>
<comment type="caution">
    <text evidence="2">The sequence shown here is derived from an EMBL/GenBank/DDBJ whole genome shotgun (WGS) entry which is preliminary data.</text>
</comment>
<feature type="compositionally biased region" description="Low complexity" evidence="1">
    <location>
        <begin position="59"/>
        <end position="76"/>
    </location>
</feature>
<feature type="compositionally biased region" description="Basic residues" evidence="1">
    <location>
        <begin position="178"/>
        <end position="188"/>
    </location>
</feature>
<feature type="compositionally biased region" description="Acidic residues" evidence="1">
    <location>
        <begin position="161"/>
        <end position="175"/>
    </location>
</feature>
<accession>A0A9W8TSE2</accession>
<feature type="compositionally biased region" description="Basic and acidic residues" evidence="1">
    <location>
        <begin position="80"/>
        <end position="106"/>
    </location>
</feature>
<protein>
    <submittedName>
        <fullName evidence="2">Uncharacterized protein</fullName>
    </submittedName>
</protein>
<proteinExistence type="predicted"/>
<dbReference type="AlphaFoldDB" id="A0A9W8TSE2"/>
<sequence length="528" mass="59195">MAYRSASSRTGSHFGGGPSNGALKARVVSLVEPPILHQPTTRKMNKKPPSTMGTPRAKPPSTIGTPKTKPKPITNPYIRELLDNKSAKEARKWMQKKEPTKKEKEDFHKAIKDNEELIQKKWGGGRSDYLLLRNVYQDEIGAAENSITLTQEQLDELTQPVDEDGNMIEDTEEETEKPKRKRKRKSRKSSPIEDEDMDMTEESIADLLVNANIDDEENEAPVLTPSEKPSKTPFSLVRLTTTAHPIIEREESPAVEMKSRSPWTEMPALQPIWPPLPTTCERKVSEVETLVRSFDSPILVTGINYGGNTNSIEHHQRAIRHILELEEGELLFAKAVSNKGRSPWFIFSMPSERAKRRVLSVGAIMFTKKGNPRGLSFFRELLGVERIQLKNVIGVHPDDETFVQQAAAMRWPEATITVHRTIGGTSPTYLSDKLIIKATFTADQPAVQFLMDKAPLLAPTESRQHKTGNYNWQLVVASPCFRCQALGHREEACTYESWRWPLKGHHGPSSSGPVKSGRGGYKGKGRAV</sequence>
<name>A0A9W8TSE2_9AGAR</name>
<feature type="region of interest" description="Disordered" evidence="1">
    <location>
        <begin position="158"/>
        <end position="199"/>
    </location>
</feature>
<feature type="compositionally biased region" description="Polar residues" evidence="1">
    <location>
        <begin position="1"/>
        <end position="11"/>
    </location>
</feature>
<keyword evidence="3" id="KW-1185">Reference proteome</keyword>
<reference evidence="2 3" key="1">
    <citation type="journal article" date="2023" name="Proc. Natl. Acad. Sci. U.S.A.">
        <title>A global phylogenomic analysis of the shiitake genus Lentinula.</title>
        <authorList>
            <person name="Sierra-Patev S."/>
            <person name="Min B."/>
            <person name="Naranjo-Ortiz M."/>
            <person name="Looney B."/>
            <person name="Konkel Z."/>
            <person name="Slot J.C."/>
            <person name="Sakamoto Y."/>
            <person name="Steenwyk J.L."/>
            <person name="Rokas A."/>
            <person name="Carro J."/>
            <person name="Camarero S."/>
            <person name="Ferreira P."/>
            <person name="Molpeceres G."/>
            <person name="Ruiz-Duenas F.J."/>
            <person name="Serrano A."/>
            <person name="Henrissat B."/>
            <person name="Drula E."/>
            <person name="Hughes K.W."/>
            <person name="Mata J.L."/>
            <person name="Ishikawa N.K."/>
            <person name="Vargas-Isla R."/>
            <person name="Ushijima S."/>
            <person name="Smith C.A."/>
            <person name="Donoghue J."/>
            <person name="Ahrendt S."/>
            <person name="Andreopoulos W."/>
            <person name="He G."/>
            <person name="LaButti K."/>
            <person name="Lipzen A."/>
            <person name="Ng V."/>
            <person name="Riley R."/>
            <person name="Sandor L."/>
            <person name="Barry K."/>
            <person name="Martinez A.T."/>
            <person name="Xiao Y."/>
            <person name="Gibbons J.G."/>
            <person name="Terashima K."/>
            <person name="Grigoriev I.V."/>
            <person name="Hibbett D."/>
        </authorList>
    </citation>
    <scope>NUCLEOTIDE SEQUENCE [LARGE SCALE GENOMIC DNA]</scope>
    <source>
        <strain evidence="2 3">TFB7810</strain>
    </source>
</reference>
<feature type="region of interest" description="Disordered" evidence="1">
    <location>
        <begin position="504"/>
        <end position="528"/>
    </location>
</feature>
<evidence type="ECO:0000256" key="1">
    <source>
        <dbReference type="SAM" id="MobiDB-lite"/>
    </source>
</evidence>
<evidence type="ECO:0000313" key="2">
    <source>
        <dbReference type="EMBL" id="KAJ3738466.1"/>
    </source>
</evidence>
<dbReference type="EMBL" id="JANVFU010000031">
    <property type="protein sequence ID" value="KAJ3738466.1"/>
    <property type="molecule type" value="Genomic_DNA"/>
</dbReference>
<organism evidence="2 3">
    <name type="scientific">Lentinula detonsa</name>
    <dbReference type="NCBI Taxonomy" id="2804962"/>
    <lineage>
        <taxon>Eukaryota</taxon>
        <taxon>Fungi</taxon>
        <taxon>Dikarya</taxon>
        <taxon>Basidiomycota</taxon>
        <taxon>Agaricomycotina</taxon>
        <taxon>Agaricomycetes</taxon>
        <taxon>Agaricomycetidae</taxon>
        <taxon>Agaricales</taxon>
        <taxon>Marasmiineae</taxon>
        <taxon>Omphalotaceae</taxon>
        <taxon>Lentinula</taxon>
    </lineage>
</organism>
<feature type="region of interest" description="Disordered" evidence="1">
    <location>
        <begin position="1"/>
        <end position="106"/>
    </location>
</feature>
<gene>
    <name evidence="2" type="ORF">DFH05DRAFT_1464610</name>
</gene>